<dbReference type="InterPro" id="IPR027417">
    <property type="entry name" value="P-loop_NTPase"/>
</dbReference>
<dbReference type="EMBL" id="BEXD01002920">
    <property type="protein sequence ID" value="GBB99768.1"/>
    <property type="molecule type" value="Genomic_DNA"/>
</dbReference>
<sequence>MKTILAIGSTGLGKTTIARLICEANAEGSSGIESATKEAIIYETDKYLYIDTRGFNDSFGINDEEMFHEMMRLLQRHGKNNIFNIDMILWFCSESERMTNHLQREANFIQRLIEYTDECKPTDLWNNVLIITKGIFPLHELVDGPKSAAKYACRDFSNKKQIKFNENSFSVKHFPCLIYDIKGITKENARWFKMNTETRFEHNCYCQDEIKSTL</sequence>
<comment type="caution">
    <text evidence="1">The sequence shown here is derived from an EMBL/GenBank/DDBJ whole genome shotgun (WGS) entry which is preliminary data.</text>
</comment>
<proteinExistence type="predicted"/>
<dbReference type="SUPFAM" id="SSF52540">
    <property type="entry name" value="P-loop containing nucleoside triphosphate hydrolases"/>
    <property type="match status" value="1"/>
</dbReference>
<accession>A0A2Z6S6I6</accession>
<dbReference type="Gene3D" id="3.40.50.300">
    <property type="entry name" value="P-loop containing nucleotide triphosphate hydrolases"/>
    <property type="match status" value="1"/>
</dbReference>
<evidence type="ECO:0008006" key="3">
    <source>
        <dbReference type="Google" id="ProtNLM"/>
    </source>
</evidence>
<evidence type="ECO:0000313" key="2">
    <source>
        <dbReference type="Proteomes" id="UP000247702"/>
    </source>
</evidence>
<gene>
    <name evidence="1" type="ORF">RclHR1_36260001</name>
</gene>
<reference evidence="1 2" key="1">
    <citation type="submission" date="2017-11" db="EMBL/GenBank/DDBJ databases">
        <title>The genome of Rhizophagus clarus HR1 reveals common genetic basis of auxotrophy among arbuscular mycorrhizal fungi.</title>
        <authorList>
            <person name="Kobayashi Y."/>
        </authorList>
    </citation>
    <scope>NUCLEOTIDE SEQUENCE [LARGE SCALE GENOMIC DNA]</scope>
    <source>
        <strain evidence="1 2">HR1</strain>
    </source>
</reference>
<evidence type="ECO:0000313" key="1">
    <source>
        <dbReference type="EMBL" id="GBB99768.1"/>
    </source>
</evidence>
<organism evidence="1 2">
    <name type="scientific">Rhizophagus clarus</name>
    <dbReference type="NCBI Taxonomy" id="94130"/>
    <lineage>
        <taxon>Eukaryota</taxon>
        <taxon>Fungi</taxon>
        <taxon>Fungi incertae sedis</taxon>
        <taxon>Mucoromycota</taxon>
        <taxon>Glomeromycotina</taxon>
        <taxon>Glomeromycetes</taxon>
        <taxon>Glomerales</taxon>
        <taxon>Glomeraceae</taxon>
        <taxon>Rhizophagus</taxon>
    </lineage>
</organism>
<dbReference type="Proteomes" id="UP000247702">
    <property type="component" value="Unassembled WGS sequence"/>
</dbReference>
<protein>
    <recommendedName>
        <fullName evidence="3">G domain-containing protein</fullName>
    </recommendedName>
</protein>
<keyword evidence="2" id="KW-1185">Reference proteome</keyword>
<dbReference type="AlphaFoldDB" id="A0A2Z6S6I6"/>
<name>A0A2Z6S6I6_9GLOM</name>